<dbReference type="Proteomes" id="UP000466517">
    <property type="component" value="Chromosome"/>
</dbReference>
<dbReference type="Gene3D" id="2.40.110.10">
    <property type="entry name" value="Butyryl-CoA Dehydrogenase, subunit A, domain 2"/>
    <property type="match status" value="1"/>
</dbReference>
<feature type="domain" description="Acyl-CoA dehydrogenase/oxidase C-terminal" evidence="6">
    <location>
        <begin position="218"/>
        <end position="360"/>
    </location>
</feature>
<dbReference type="GO" id="GO:0050660">
    <property type="term" value="F:flavin adenine dinucleotide binding"/>
    <property type="evidence" value="ECO:0007669"/>
    <property type="project" value="InterPro"/>
</dbReference>
<comment type="similarity">
    <text evidence="2">Belongs to the acyl-CoA dehydrogenase family.</text>
</comment>
<keyword evidence="9" id="KW-1185">Reference proteome</keyword>
<dbReference type="AlphaFoldDB" id="A0A7I7XMS4"/>
<keyword evidence="4" id="KW-0274">FAD</keyword>
<dbReference type="Pfam" id="PF00441">
    <property type="entry name" value="Acyl-CoA_dh_1"/>
    <property type="match status" value="1"/>
</dbReference>
<dbReference type="InterPro" id="IPR037069">
    <property type="entry name" value="AcylCoA_DH/ox_N_sf"/>
</dbReference>
<dbReference type="RefSeq" id="WP_163741813.1">
    <property type="nucleotide sequence ID" value="NZ_AP022610.1"/>
</dbReference>
<evidence type="ECO:0000313" key="9">
    <source>
        <dbReference type="Proteomes" id="UP000466517"/>
    </source>
</evidence>
<proteinExistence type="inferred from homology"/>
<dbReference type="EMBL" id="AP022610">
    <property type="protein sequence ID" value="BBZ30475.1"/>
    <property type="molecule type" value="Genomic_DNA"/>
</dbReference>
<protein>
    <submittedName>
        <fullName evidence="8">Acyl-CoA dehydrogenase</fullName>
    </submittedName>
</protein>
<dbReference type="PANTHER" id="PTHR43884:SF20">
    <property type="entry name" value="ACYL-COA DEHYDROGENASE FADE28"/>
    <property type="match status" value="1"/>
</dbReference>
<feature type="domain" description="Acyl-CoA dehydrogenase/oxidase N-terminal" evidence="7">
    <location>
        <begin position="15"/>
        <end position="118"/>
    </location>
</feature>
<gene>
    <name evidence="8" type="ORF">MMAD_47700</name>
</gene>
<dbReference type="InterPro" id="IPR009100">
    <property type="entry name" value="AcylCoA_DH/oxidase_NM_dom_sf"/>
</dbReference>
<accession>A0A7I7XMS4</accession>
<name>A0A7I7XMS4_9MYCO</name>
<dbReference type="CDD" id="cd00567">
    <property type="entry name" value="ACAD"/>
    <property type="match status" value="1"/>
</dbReference>
<evidence type="ECO:0000256" key="4">
    <source>
        <dbReference type="ARBA" id="ARBA00022827"/>
    </source>
</evidence>
<evidence type="ECO:0000259" key="6">
    <source>
        <dbReference type="Pfam" id="PF00441"/>
    </source>
</evidence>
<dbReference type="KEGG" id="mmag:MMAD_47700"/>
<dbReference type="SUPFAM" id="SSF56645">
    <property type="entry name" value="Acyl-CoA dehydrogenase NM domain-like"/>
    <property type="match status" value="1"/>
</dbReference>
<evidence type="ECO:0000256" key="2">
    <source>
        <dbReference type="ARBA" id="ARBA00009347"/>
    </source>
</evidence>
<organism evidence="8 9">
    <name type="scientific">Mycolicibacterium madagascariense</name>
    <dbReference type="NCBI Taxonomy" id="212765"/>
    <lineage>
        <taxon>Bacteria</taxon>
        <taxon>Bacillati</taxon>
        <taxon>Actinomycetota</taxon>
        <taxon>Actinomycetes</taxon>
        <taxon>Mycobacteriales</taxon>
        <taxon>Mycobacteriaceae</taxon>
        <taxon>Mycolicibacterium</taxon>
    </lineage>
</organism>
<dbReference type="InterPro" id="IPR009075">
    <property type="entry name" value="AcylCo_DH/oxidase_C"/>
</dbReference>
<keyword evidence="5" id="KW-0560">Oxidoreductase</keyword>
<dbReference type="Pfam" id="PF02771">
    <property type="entry name" value="Acyl-CoA_dh_N"/>
    <property type="match status" value="1"/>
</dbReference>
<dbReference type="InterPro" id="IPR036250">
    <property type="entry name" value="AcylCo_DH-like_C"/>
</dbReference>
<dbReference type="Gene3D" id="1.20.140.10">
    <property type="entry name" value="Butyryl-CoA Dehydrogenase, subunit A, domain 3"/>
    <property type="match status" value="1"/>
</dbReference>
<dbReference type="FunFam" id="1.10.540.10:FF:000054">
    <property type="entry name" value="Acyl-CoA dehydrogenase FadE27"/>
    <property type="match status" value="1"/>
</dbReference>
<sequence length="365" mass="38352">MDFSTTEAAGDLGGLARSIVDTVCTPDRQRELDTLDERFDRELWSKLIAADVLSTTAPESLGGGGFGVLEETAVLVALGRQIAAVPYLESVVLAAGALATFGSEALQQDWAAPAVRGEKILTVALDGEMGQGPVRATTSGEGHRLTGSRALVGYAPVADAFLVPAETDAGTRVFLVSARDSGVSVSSLDTTGHGSVGHLDLQGVEVDATRVVGGDEVAAWLTTRSTLGRSAFQLGVLERALELTAEYAREREQFDRPIGSFQAVGQRLADGYIDVKGLRLTVTQAAWRLSEDLPSDLEVGTAAFWAAEAGHRVAHTAVHVHGGVGIDVDHPVHRYFLAAKQTEFAVGGATGQLLRIGRELAETPA</sequence>
<reference evidence="8 9" key="1">
    <citation type="journal article" date="2019" name="Emerg. Microbes Infect.">
        <title>Comprehensive subspecies identification of 175 nontuberculous mycobacteria species based on 7547 genomic profiles.</title>
        <authorList>
            <person name="Matsumoto Y."/>
            <person name="Kinjo T."/>
            <person name="Motooka D."/>
            <person name="Nabeya D."/>
            <person name="Jung N."/>
            <person name="Uechi K."/>
            <person name="Horii T."/>
            <person name="Iida T."/>
            <person name="Fujita J."/>
            <person name="Nakamura S."/>
        </authorList>
    </citation>
    <scope>NUCLEOTIDE SEQUENCE [LARGE SCALE GENOMIC DNA]</scope>
    <source>
        <strain evidence="8 9">JCM 13574</strain>
    </source>
</reference>
<dbReference type="GO" id="GO:0003995">
    <property type="term" value="F:acyl-CoA dehydrogenase activity"/>
    <property type="evidence" value="ECO:0007669"/>
    <property type="project" value="TreeGrafter"/>
</dbReference>
<evidence type="ECO:0000256" key="1">
    <source>
        <dbReference type="ARBA" id="ARBA00001974"/>
    </source>
</evidence>
<dbReference type="InterPro" id="IPR046373">
    <property type="entry name" value="Acyl-CoA_Oxase/DH_mid-dom_sf"/>
</dbReference>
<evidence type="ECO:0000259" key="7">
    <source>
        <dbReference type="Pfam" id="PF02771"/>
    </source>
</evidence>
<evidence type="ECO:0000256" key="3">
    <source>
        <dbReference type="ARBA" id="ARBA00022630"/>
    </source>
</evidence>
<keyword evidence="3" id="KW-0285">Flavoprotein</keyword>
<dbReference type="InterPro" id="IPR013786">
    <property type="entry name" value="AcylCoA_DH/ox_N"/>
</dbReference>
<dbReference type="Gene3D" id="1.10.540.10">
    <property type="entry name" value="Acyl-CoA dehydrogenase/oxidase, N-terminal domain"/>
    <property type="match status" value="1"/>
</dbReference>
<dbReference type="PANTHER" id="PTHR43884">
    <property type="entry name" value="ACYL-COA DEHYDROGENASE"/>
    <property type="match status" value="1"/>
</dbReference>
<evidence type="ECO:0000313" key="8">
    <source>
        <dbReference type="EMBL" id="BBZ30475.1"/>
    </source>
</evidence>
<comment type="cofactor">
    <cofactor evidence="1">
        <name>FAD</name>
        <dbReference type="ChEBI" id="CHEBI:57692"/>
    </cofactor>
</comment>
<dbReference type="SUPFAM" id="SSF47203">
    <property type="entry name" value="Acyl-CoA dehydrogenase C-terminal domain-like"/>
    <property type="match status" value="1"/>
</dbReference>
<evidence type="ECO:0000256" key="5">
    <source>
        <dbReference type="ARBA" id="ARBA00023002"/>
    </source>
</evidence>